<feature type="signal peptide" evidence="3">
    <location>
        <begin position="1"/>
        <end position="27"/>
    </location>
</feature>
<dbReference type="Proteomes" id="UP000269438">
    <property type="component" value="Unassembled WGS sequence"/>
</dbReference>
<dbReference type="InterPro" id="IPR038081">
    <property type="entry name" value="CalX-like_sf"/>
</dbReference>
<dbReference type="RefSeq" id="WP_147441696.1">
    <property type="nucleotide sequence ID" value="NZ_RCUY01000010.1"/>
</dbReference>
<name>A0A3L7AM60_9MICO</name>
<keyword evidence="2" id="KW-1133">Transmembrane helix</keyword>
<keyword evidence="2" id="KW-0472">Membrane</keyword>
<feature type="chain" id="PRO_5018278707" description="Right handed beta helix domain-containing protein" evidence="3">
    <location>
        <begin position="28"/>
        <end position="652"/>
    </location>
</feature>
<dbReference type="EMBL" id="RCUY01000010">
    <property type="protein sequence ID" value="RLP81377.1"/>
    <property type="molecule type" value="Genomic_DNA"/>
</dbReference>
<comment type="caution">
    <text evidence="4">The sequence shown here is derived from an EMBL/GenBank/DDBJ whole genome shotgun (WGS) entry which is preliminary data.</text>
</comment>
<dbReference type="Gene3D" id="2.160.20.10">
    <property type="entry name" value="Single-stranded right-handed beta-helix, Pectin lyase-like"/>
    <property type="match status" value="1"/>
</dbReference>
<keyword evidence="5" id="KW-1185">Reference proteome</keyword>
<evidence type="ECO:0000313" key="5">
    <source>
        <dbReference type="Proteomes" id="UP000269438"/>
    </source>
</evidence>
<gene>
    <name evidence="4" type="ORF">D9V34_12185</name>
</gene>
<protein>
    <recommendedName>
        <fullName evidence="6">Right handed beta helix domain-containing protein</fullName>
    </recommendedName>
</protein>
<sequence length="652" mass="66296">MDARIAALGVGALILSATVLVPQSAFAAEMTVTSAVDGEPGSLRNLVEQANTEPGAHTITIPAGMTVRLSGAEIEVTGDLTVVGAATRPTIYSEPDFDPNSALLRVVPGGSLNISQVNLDGASLRMTGIQGEYGAGEVHVADMDIRQAGTGIELGDVSAPTTIERVRFFGGWDGLRLAFVSGSSGFTVRDSTFTGLSNRAIYLGGIGPDADAGVVLVGNTFHDTGSGYQGDRVVMVAGIDAGRLGSAPALDIRDSLIEGTLMDQDLGSVIAIGDIYQYPAGSNTPTVRIANTTVVRTGNVAVISAQTREASDRIRIENTTILGPTSSPVLFNMAPHDDPDYITVLDIDHSTIQGTLHSDANERLRVNLDSTVIDSGTAPTFNAPLERTAVASVLTVADPELAGGTRVVAPENLGLLPPAPGPNGLPVRMLSPDSPLLDGGTETSVLPVDQRGKARVSGPASDVGAVEMQYGAISVADAGDVPAGTDAAFAVSVTTPGELPITAEVGTRAATAQADIDFTASERTLTWAAEDPEPQDVDVPTLVRAGNHGTTFDLVLGTVTGASVVRPVGTARIVETPTPTPTGPTPTGEASVGPPTPSAGPSDPATAGGHGSLGQTGLPDGTLWGVGGAAMLLMLAGAGALLRRRGGVTGRR</sequence>
<dbReference type="NCBIfam" id="NF041518">
    <property type="entry name" value="choice_anch_Q"/>
    <property type="match status" value="1"/>
</dbReference>
<proteinExistence type="predicted"/>
<evidence type="ECO:0000256" key="1">
    <source>
        <dbReference type="SAM" id="MobiDB-lite"/>
    </source>
</evidence>
<dbReference type="AlphaFoldDB" id="A0A3L7AM60"/>
<accession>A0A3L7AM60</accession>
<dbReference type="InterPro" id="IPR059226">
    <property type="entry name" value="Choice_anch_Q_dom"/>
</dbReference>
<dbReference type="Gene3D" id="2.60.40.2030">
    <property type="match status" value="1"/>
</dbReference>
<evidence type="ECO:0008006" key="6">
    <source>
        <dbReference type="Google" id="ProtNLM"/>
    </source>
</evidence>
<feature type="transmembrane region" description="Helical" evidence="2">
    <location>
        <begin position="623"/>
        <end position="642"/>
    </location>
</feature>
<organism evidence="4 5">
    <name type="scientific">Mycetocola lacteus</name>
    <dbReference type="NCBI Taxonomy" id="76637"/>
    <lineage>
        <taxon>Bacteria</taxon>
        <taxon>Bacillati</taxon>
        <taxon>Actinomycetota</taxon>
        <taxon>Actinomycetes</taxon>
        <taxon>Micrococcales</taxon>
        <taxon>Microbacteriaceae</taxon>
        <taxon>Mycetocola</taxon>
    </lineage>
</organism>
<dbReference type="OrthoDB" id="241638at2"/>
<keyword evidence="2" id="KW-0812">Transmembrane</keyword>
<dbReference type="SUPFAM" id="SSF51126">
    <property type="entry name" value="Pectin lyase-like"/>
    <property type="match status" value="1"/>
</dbReference>
<keyword evidence="3" id="KW-0732">Signal</keyword>
<evidence type="ECO:0000256" key="2">
    <source>
        <dbReference type="SAM" id="Phobius"/>
    </source>
</evidence>
<dbReference type="InterPro" id="IPR011050">
    <property type="entry name" value="Pectin_lyase_fold/virulence"/>
</dbReference>
<dbReference type="SMART" id="SM00710">
    <property type="entry name" value="PbH1"/>
    <property type="match status" value="6"/>
</dbReference>
<evidence type="ECO:0000313" key="4">
    <source>
        <dbReference type="EMBL" id="RLP81377.1"/>
    </source>
</evidence>
<evidence type="ECO:0000256" key="3">
    <source>
        <dbReference type="SAM" id="SignalP"/>
    </source>
</evidence>
<dbReference type="InterPro" id="IPR012334">
    <property type="entry name" value="Pectin_lyas_fold"/>
</dbReference>
<dbReference type="InterPro" id="IPR006626">
    <property type="entry name" value="PbH1"/>
</dbReference>
<reference evidence="4 5" key="1">
    <citation type="submission" date="2018-10" db="EMBL/GenBank/DDBJ databases">
        <authorList>
            <person name="Li J."/>
        </authorList>
    </citation>
    <scope>NUCLEOTIDE SEQUENCE [LARGE SCALE GENOMIC DNA]</scope>
    <source>
        <strain evidence="4 5">JCM 11654</strain>
    </source>
</reference>
<feature type="region of interest" description="Disordered" evidence="1">
    <location>
        <begin position="571"/>
        <end position="616"/>
    </location>
</feature>